<dbReference type="PANTHER" id="PTHR44591:SF14">
    <property type="entry name" value="PROTEIN PILG"/>
    <property type="match status" value="1"/>
</dbReference>
<dbReference type="AlphaFoldDB" id="A0A099KLY7"/>
<dbReference type="GO" id="GO:0000160">
    <property type="term" value="P:phosphorelay signal transduction system"/>
    <property type="evidence" value="ECO:0007669"/>
    <property type="project" value="UniProtKB-KW"/>
</dbReference>
<sequence>MKILVVDDMPSMRQVMMHMLISLGHVDPDEASCGLHALKMLRTHDYDLLITDLHMPNLDGEQLLSKIRHDKKLYKLPVLMVSCEDDKAKIMALIAGEVTGFMVKPFNLSTLKKQLDWITPNCHTVLEATL</sequence>
<organism evidence="5 6">
    <name type="scientific">Colwellia psychrerythraea</name>
    <name type="common">Vibrio psychroerythus</name>
    <dbReference type="NCBI Taxonomy" id="28229"/>
    <lineage>
        <taxon>Bacteria</taxon>
        <taxon>Pseudomonadati</taxon>
        <taxon>Pseudomonadota</taxon>
        <taxon>Gammaproteobacteria</taxon>
        <taxon>Alteromonadales</taxon>
        <taxon>Colwelliaceae</taxon>
        <taxon>Colwellia</taxon>
    </lineage>
</organism>
<dbReference type="Pfam" id="PF00072">
    <property type="entry name" value="Response_reg"/>
    <property type="match status" value="1"/>
</dbReference>
<dbReference type="SMART" id="SM00448">
    <property type="entry name" value="REC"/>
    <property type="match status" value="1"/>
</dbReference>
<evidence type="ECO:0000259" key="4">
    <source>
        <dbReference type="PROSITE" id="PS50110"/>
    </source>
</evidence>
<feature type="modified residue" description="4-aspartylphosphate" evidence="3">
    <location>
        <position position="52"/>
    </location>
</feature>
<protein>
    <submittedName>
        <fullName evidence="5">Response regulator receiver protein</fullName>
    </submittedName>
</protein>
<dbReference type="OrthoDB" id="9800897at2"/>
<dbReference type="Gene3D" id="3.40.50.2300">
    <property type="match status" value="1"/>
</dbReference>
<accession>A0A099KLY7</accession>
<dbReference type="Proteomes" id="UP000029868">
    <property type="component" value="Unassembled WGS sequence"/>
</dbReference>
<feature type="domain" description="Response regulatory" evidence="4">
    <location>
        <begin position="2"/>
        <end position="119"/>
    </location>
</feature>
<dbReference type="RefSeq" id="WP_052093736.1">
    <property type="nucleotide sequence ID" value="NZ_JQEC01000039.1"/>
</dbReference>
<dbReference type="PROSITE" id="PS50110">
    <property type="entry name" value="RESPONSE_REGULATORY"/>
    <property type="match status" value="1"/>
</dbReference>
<dbReference type="InterPro" id="IPR050595">
    <property type="entry name" value="Bact_response_regulator"/>
</dbReference>
<dbReference type="InterPro" id="IPR011006">
    <property type="entry name" value="CheY-like_superfamily"/>
</dbReference>
<evidence type="ECO:0000313" key="5">
    <source>
        <dbReference type="EMBL" id="KGJ91784.1"/>
    </source>
</evidence>
<comment type="caution">
    <text evidence="5">The sequence shown here is derived from an EMBL/GenBank/DDBJ whole genome shotgun (WGS) entry which is preliminary data.</text>
</comment>
<proteinExistence type="predicted"/>
<evidence type="ECO:0000256" key="1">
    <source>
        <dbReference type="ARBA" id="ARBA00022553"/>
    </source>
</evidence>
<gene>
    <name evidence="5" type="ORF">GAB14E_2941</name>
</gene>
<dbReference type="PANTHER" id="PTHR44591">
    <property type="entry name" value="STRESS RESPONSE REGULATOR PROTEIN 1"/>
    <property type="match status" value="1"/>
</dbReference>
<dbReference type="InterPro" id="IPR001789">
    <property type="entry name" value="Sig_transdc_resp-reg_receiver"/>
</dbReference>
<name>A0A099KLY7_COLPS</name>
<evidence type="ECO:0000313" key="6">
    <source>
        <dbReference type="Proteomes" id="UP000029868"/>
    </source>
</evidence>
<dbReference type="EMBL" id="JQEC01000039">
    <property type="protein sequence ID" value="KGJ91784.1"/>
    <property type="molecule type" value="Genomic_DNA"/>
</dbReference>
<reference evidence="5 6" key="1">
    <citation type="submission" date="2014-08" db="EMBL/GenBank/DDBJ databases">
        <title>Genomic and Phenotypic Diversity of Colwellia psychrerythraea strains from Disparate Marine Basins.</title>
        <authorList>
            <person name="Techtmann S.M."/>
            <person name="Stelling S.C."/>
            <person name="Utturkar S.M."/>
            <person name="Alshibli N."/>
            <person name="Harris A."/>
            <person name="Brown S.D."/>
            <person name="Hazen T.C."/>
        </authorList>
    </citation>
    <scope>NUCLEOTIDE SEQUENCE [LARGE SCALE GENOMIC DNA]</scope>
    <source>
        <strain evidence="5 6">GAB14E</strain>
    </source>
</reference>
<keyword evidence="1 3" id="KW-0597">Phosphoprotein</keyword>
<dbReference type="PATRIC" id="fig|28229.3.peg.2660"/>
<evidence type="ECO:0000256" key="2">
    <source>
        <dbReference type="ARBA" id="ARBA00023012"/>
    </source>
</evidence>
<keyword evidence="2" id="KW-0902">Two-component regulatory system</keyword>
<dbReference type="SUPFAM" id="SSF52172">
    <property type="entry name" value="CheY-like"/>
    <property type="match status" value="1"/>
</dbReference>
<evidence type="ECO:0000256" key="3">
    <source>
        <dbReference type="PROSITE-ProRule" id="PRU00169"/>
    </source>
</evidence>